<sequence length="132" mass="14212">MKALRISLSTGQAQISLRGSTCQSVPPPSASLQGSQLVSLTAVVPTMGSSSRGRVDLAPPFCDNGPLFHPPWFDYGNVGECDSIVPRDACQKFTRPSANGTPNECNRTVVPPLRWGWVDPGVEFSERWPSVV</sequence>
<dbReference type="AlphaFoldDB" id="A0AAV4RPW7"/>
<evidence type="ECO:0000313" key="2">
    <source>
        <dbReference type="Proteomes" id="UP001054837"/>
    </source>
</evidence>
<reference evidence="1 2" key="1">
    <citation type="submission" date="2021-06" db="EMBL/GenBank/DDBJ databases">
        <title>Caerostris darwini draft genome.</title>
        <authorList>
            <person name="Kono N."/>
            <person name="Arakawa K."/>
        </authorList>
    </citation>
    <scope>NUCLEOTIDE SEQUENCE [LARGE SCALE GENOMIC DNA]</scope>
</reference>
<proteinExistence type="predicted"/>
<gene>
    <name evidence="1" type="ORF">CDAR_425001</name>
</gene>
<comment type="caution">
    <text evidence="1">The sequence shown here is derived from an EMBL/GenBank/DDBJ whole genome shotgun (WGS) entry which is preliminary data.</text>
</comment>
<keyword evidence="2" id="KW-1185">Reference proteome</keyword>
<dbReference type="Proteomes" id="UP001054837">
    <property type="component" value="Unassembled WGS sequence"/>
</dbReference>
<name>A0AAV4RPW7_9ARAC</name>
<dbReference type="EMBL" id="BPLQ01006570">
    <property type="protein sequence ID" value="GIY23629.1"/>
    <property type="molecule type" value="Genomic_DNA"/>
</dbReference>
<organism evidence="1 2">
    <name type="scientific">Caerostris darwini</name>
    <dbReference type="NCBI Taxonomy" id="1538125"/>
    <lineage>
        <taxon>Eukaryota</taxon>
        <taxon>Metazoa</taxon>
        <taxon>Ecdysozoa</taxon>
        <taxon>Arthropoda</taxon>
        <taxon>Chelicerata</taxon>
        <taxon>Arachnida</taxon>
        <taxon>Araneae</taxon>
        <taxon>Araneomorphae</taxon>
        <taxon>Entelegynae</taxon>
        <taxon>Araneoidea</taxon>
        <taxon>Araneidae</taxon>
        <taxon>Caerostris</taxon>
    </lineage>
</organism>
<protein>
    <submittedName>
        <fullName evidence="1">Uncharacterized protein</fullName>
    </submittedName>
</protein>
<accession>A0AAV4RPW7</accession>
<evidence type="ECO:0000313" key="1">
    <source>
        <dbReference type="EMBL" id="GIY23629.1"/>
    </source>
</evidence>